<sequence length="330" mass="35678">MHSKRADKSLSRSLQQCINAAQARDLANSALVAPWLARKASDAEPPPQPKEKKKKKKSKKEVVQEDGAGFPPVLPNPPTSHFPEHPSWDPEASTPACPSLTSRGNVIGTAHLDNQEANPTLLAEEVTADPSATSKVAGHSAGEHDLSQTSGPAVITAHETFRLGRGKPFHLLFGKDAEGEPGPSYCCQLTTLPTLQVLSDDGKKVRRLQPFTEVDVDELQKEGHKQKTELLLESFRCSNFFVRIADSDEPLWSKRSVAEAPSTKSEIACGKVHSDVGDSKEECHNFISAVIDQGSFDCSASSGVARNNVRCFSLPSGDIVVNYNHSDATH</sequence>
<protein>
    <submittedName>
        <fullName evidence="2">Uncharacterized protein</fullName>
    </submittedName>
</protein>
<dbReference type="Proteomes" id="UP001418222">
    <property type="component" value="Unassembled WGS sequence"/>
</dbReference>
<feature type="region of interest" description="Disordered" evidence="1">
    <location>
        <begin position="37"/>
        <end position="105"/>
    </location>
</feature>
<dbReference type="AlphaFoldDB" id="A0AAP0FXX3"/>
<comment type="caution">
    <text evidence="2">The sequence shown here is derived from an EMBL/GenBank/DDBJ whole genome shotgun (WGS) entry which is preliminary data.</text>
</comment>
<name>A0AAP0FXX3_9ASPA</name>
<dbReference type="PANTHER" id="PTHR36034:SF2">
    <property type="entry name" value="EXPRESSED PROTEIN"/>
    <property type="match status" value="1"/>
</dbReference>
<evidence type="ECO:0000256" key="1">
    <source>
        <dbReference type="SAM" id="MobiDB-lite"/>
    </source>
</evidence>
<keyword evidence="3" id="KW-1185">Reference proteome</keyword>
<gene>
    <name evidence="2" type="ORF">KSP39_PZI019273</name>
</gene>
<organism evidence="2 3">
    <name type="scientific">Platanthera zijinensis</name>
    <dbReference type="NCBI Taxonomy" id="2320716"/>
    <lineage>
        <taxon>Eukaryota</taxon>
        <taxon>Viridiplantae</taxon>
        <taxon>Streptophyta</taxon>
        <taxon>Embryophyta</taxon>
        <taxon>Tracheophyta</taxon>
        <taxon>Spermatophyta</taxon>
        <taxon>Magnoliopsida</taxon>
        <taxon>Liliopsida</taxon>
        <taxon>Asparagales</taxon>
        <taxon>Orchidaceae</taxon>
        <taxon>Orchidoideae</taxon>
        <taxon>Orchideae</taxon>
        <taxon>Orchidinae</taxon>
        <taxon>Platanthera</taxon>
    </lineage>
</organism>
<dbReference type="PANTHER" id="PTHR36034">
    <property type="entry name" value="EXPRESSED PROTEIN"/>
    <property type="match status" value="1"/>
</dbReference>
<feature type="region of interest" description="Disordered" evidence="1">
    <location>
        <begin position="130"/>
        <end position="149"/>
    </location>
</feature>
<evidence type="ECO:0000313" key="3">
    <source>
        <dbReference type="Proteomes" id="UP001418222"/>
    </source>
</evidence>
<dbReference type="EMBL" id="JBBWWQ010000017">
    <property type="protein sequence ID" value="KAK8923753.1"/>
    <property type="molecule type" value="Genomic_DNA"/>
</dbReference>
<evidence type="ECO:0000313" key="2">
    <source>
        <dbReference type="EMBL" id="KAK8923753.1"/>
    </source>
</evidence>
<accession>A0AAP0FXX3</accession>
<proteinExistence type="predicted"/>
<reference evidence="2 3" key="1">
    <citation type="journal article" date="2022" name="Nat. Plants">
        <title>Genomes of leafy and leafless Platanthera orchids illuminate the evolution of mycoheterotrophy.</title>
        <authorList>
            <person name="Li M.H."/>
            <person name="Liu K.W."/>
            <person name="Li Z."/>
            <person name="Lu H.C."/>
            <person name="Ye Q.L."/>
            <person name="Zhang D."/>
            <person name="Wang J.Y."/>
            <person name="Li Y.F."/>
            <person name="Zhong Z.M."/>
            <person name="Liu X."/>
            <person name="Yu X."/>
            <person name="Liu D.K."/>
            <person name="Tu X.D."/>
            <person name="Liu B."/>
            <person name="Hao Y."/>
            <person name="Liao X.Y."/>
            <person name="Jiang Y.T."/>
            <person name="Sun W.H."/>
            <person name="Chen J."/>
            <person name="Chen Y.Q."/>
            <person name="Ai Y."/>
            <person name="Zhai J.W."/>
            <person name="Wu S.S."/>
            <person name="Zhou Z."/>
            <person name="Hsiao Y.Y."/>
            <person name="Wu W.L."/>
            <person name="Chen Y.Y."/>
            <person name="Lin Y.F."/>
            <person name="Hsu J.L."/>
            <person name="Li C.Y."/>
            <person name="Wang Z.W."/>
            <person name="Zhao X."/>
            <person name="Zhong W.Y."/>
            <person name="Ma X.K."/>
            <person name="Ma L."/>
            <person name="Huang J."/>
            <person name="Chen G.Z."/>
            <person name="Huang M.Z."/>
            <person name="Huang L."/>
            <person name="Peng D.H."/>
            <person name="Luo Y.B."/>
            <person name="Zou S.Q."/>
            <person name="Chen S.P."/>
            <person name="Lan S."/>
            <person name="Tsai W.C."/>
            <person name="Van de Peer Y."/>
            <person name="Liu Z.J."/>
        </authorList>
    </citation>
    <scope>NUCLEOTIDE SEQUENCE [LARGE SCALE GENOMIC DNA]</scope>
    <source>
        <strain evidence="2">Lor287</strain>
    </source>
</reference>